<proteinExistence type="inferred from homology"/>
<dbReference type="InterPro" id="IPR037069">
    <property type="entry name" value="AcylCoA_DH/ox_N_sf"/>
</dbReference>
<evidence type="ECO:0000256" key="5">
    <source>
        <dbReference type="RuleBase" id="RU362125"/>
    </source>
</evidence>
<feature type="domain" description="Acyl-CoA dehydrogenase/oxidase C-terminal" evidence="6">
    <location>
        <begin position="253"/>
        <end position="394"/>
    </location>
</feature>
<evidence type="ECO:0000259" key="8">
    <source>
        <dbReference type="Pfam" id="PF02771"/>
    </source>
</evidence>
<dbReference type="EMBL" id="BAAAYG010000016">
    <property type="protein sequence ID" value="GAA3288365.1"/>
    <property type="molecule type" value="Genomic_DNA"/>
</dbReference>
<evidence type="ECO:0000256" key="1">
    <source>
        <dbReference type="ARBA" id="ARBA00001974"/>
    </source>
</evidence>
<evidence type="ECO:0000256" key="3">
    <source>
        <dbReference type="ARBA" id="ARBA00022630"/>
    </source>
</evidence>
<dbReference type="InterPro" id="IPR006091">
    <property type="entry name" value="Acyl-CoA_Oxase/DH_mid-dom"/>
</dbReference>
<dbReference type="Pfam" id="PF02771">
    <property type="entry name" value="Acyl-CoA_dh_N"/>
    <property type="match status" value="1"/>
</dbReference>
<dbReference type="SUPFAM" id="SSF56645">
    <property type="entry name" value="Acyl-CoA dehydrogenase NM domain-like"/>
    <property type="match status" value="1"/>
</dbReference>
<dbReference type="Pfam" id="PF00441">
    <property type="entry name" value="Acyl-CoA_dh_1"/>
    <property type="match status" value="1"/>
</dbReference>
<dbReference type="InterPro" id="IPR009075">
    <property type="entry name" value="AcylCo_DH/oxidase_C"/>
</dbReference>
<feature type="domain" description="Acyl-CoA oxidase/dehydrogenase middle" evidence="7">
    <location>
        <begin position="138"/>
        <end position="233"/>
    </location>
</feature>
<dbReference type="InterPro" id="IPR045008">
    <property type="entry name" value="ACX4-like"/>
</dbReference>
<feature type="domain" description="Acyl-CoA dehydrogenase/oxidase N-terminal" evidence="8">
    <location>
        <begin position="23"/>
        <end position="133"/>
    </location>
</feature>
<evidence type="ECO:0000313" key="10">
    <source>
        <dbReference type="Proteomes" id="UP001501736"/>
    </source>
</evidence>
<comment type="caution">
    <text evidence="9">The sequence shown here is derived from an EMBL/GenBank/DDBJ whole genome shotgun (WGS) entry which is preliminary data.</text>
</comment>
<comment type="similarity">
    <text evidence="2 5">Belongs to the acyl-CoA dehydrogenase family.</text>
</comment>
<accession>A0ABP6RFF5</accession>
<dbReference type="InterPro" id="IPR036250">
    <property type="entry name" value="AcylCo_DH-like_C"/>
</dbReference>
<dbReference type="PANTHER" id="PTHR43188">
    <property type="entry name" value="ACYL-COENZYME A OXIDASE"/>
    <property type="match status" value="1"/>
</dbReference>
<dbReference type="RefSeq" id="WP_344722271.1">
    <property type="nucleotide sequence ID" value="NZ_BAAAYG010000016.1"/>
</dbReference>
<comment type="cofactor">
    <cofactor evidence="1 5">
        <name>FAD</name>
        <dbReference type="ChEBI" id="CHEBI:57692"/>
    </cofactor>
</comment>
<gene>
    <name evidence="9" type="ORF">GCM10020260_26820</name>
</gene>
<protein>
    <submittedName>
        <fullName evidence="9">Acyl-CoA dehydrogenase family protein</fullName>
    </submittedName>
</protein>
<evidence type="ECO:0000313" key="9">
    <source>
        <dbReference type="EMBL" id="GAA3288365.1"/>
    </source>
</evidence>
<dbReference type="Gene3D" id="1.10.540.10">
    <property type="entry name" value="Acyl-CoA dehydrogenase/oxidase, N-terminal domain"/>
    <property type="match status" value="1"/>
</dbReference>
<dbReference type="Gene3D" id="1.20.140.10">
    <property type="entry name" value="Butyryl-CoA Dehydrogenase, subunit A, domain 3"/>
    <property type="match status" value="1"/>
</dbReference>
<dbReference type="Proteomes" id="UP001501736">
    <property type="component" value="Unassembled WGS sequence"/>
</dbReference>
<dbReference type="SUPFAM" id="SSF47203">
    <property type="entry name" value="Acyl-CoA dehydrogenase C-terminal domain-like"/>
    <property type="match status" value="1"/>
</dbReference>
<evidence type="ECO:0000256" key="4">
    <source>
        <dbReference type="ARBA" id="ARBA00022827"/>
    </source>
</evidence>
<dbReference type="InterPro" id="IPR009100">
    <property type="entry name" value="AcylCoA_DH/oxidase_NM_dom_sf"/>
</dbReference>
<reference evidence="10" key="1">
    <citation type="journal article" date="2019" name="Int. J. Syst. Evol. Microbiol.">
        <title>The Global Catalogue of Microorganisms (GCM) 10K type strain sequencing project: providing services to taxonomists for standard genome sequencing and annotation.</title>
        <authorList>
            <consortium name="The Broad Institute Genomics Platform"/>
            <consortium name="The Broad Institute Genome Sequencing Center for Infectious Disease"/>
            <person name="Wu L."/>
            <person name="Ma J."/>
        </authorList>
    </citation>
    <scope>NUCLEOTIDE SEQUENCE [LARGE SCALE GENOMIC DNA]</scope>
    <source>
        <strain evidence="10">JCM 11483</strain>
    </source>
</reference>
<keyword evidence="3 5" id="KW-0285">Flavoprotein</keyword>
<keyword evidence="10" id="KW-1185">Reference proteome</keyword>
<dbReference type="Pfam" id="PF02770">
    <property type="entry name" value="Acyl-CoA_dh_M"/>
    <property type="match status" value="1"/>
</dbReference>
<organism evidence="9 10">
    <name type="scientific">Nesterenkonia halobia</name>
    <dbReference type="NCBI Taxonomy" id="37922"/>
    <lineage>
        <taxon>Bacteria</taxon>
        <taxon>Bacillati</taxon>
        <taxon>Actinomycetota</taxon>
        <taxon>Actinomycetes</taxon>
        <taxon>Micrococcales</taxon>
        <taxon>Micrococcaceae</taxon>
        <taxon>Nesterenkonia</taxon>
    </lineage>
</organism>
<evidence type="ECO:0000256" key="2">
    <source>
        <dbReference type="ARBA" id="ARBA00009347"/>
    </source>
</evidence>
<sequence>MTEATATEIGSAADFLLLDEELTDEELTLRDRVRDFGRREIAPVIDEHWERAEFPETILPSLADLGVVGGFIPGHGCPGLSRRTAGIVAREMGRADGSVNTFLGVHSNLCMGSIYMLGNREQHERWLPSMARLERTGAFALTEPAHGSDSVSLETSARREGDTWVLDGHKRWIGNGHAADVVVVYARDEADGQVKAFVVERQDDGTWPSGYRPEVITGKIGKRAINQADIVLDGLRVPTENRLEHCESFAGVNRVLAATRGGASWEAVGHGMAAFEIATRYAAEREQFGGPIGGYQLIQEQLATMLSDLTSMQLMCLRMADLAEQERLTGAMASLVKMTTSRRALSMCRTARDILAGNGLLLENEIGRHLTDMEVVSTYEGTDSMQALIVGREITGISAFTRLRR</sequence>
<dbReference type="PANTHER" id="PTHR43188:SF1">
    <property type="entry name" value="ACYL-COA DEHYDROGENASE"/>
    <property type="match status" value="1"/>
</dbReference>
<evidence type="ECO:0000259" key="7">
    <source>
        <dbReference type="Pfam" id="PF02770"/>
    </source>
</evidence>
<keyword evidence="4 5" id="KW-0274">FAD</keyword>
<keyword evidence="5" id="KW-0560">Oxidoreductase</keyword>
<evidence type="ECO:0000259" key="6">
    <source>
        <dbReference type="Pfam" id="PF00441"/>
    </source>
</evidence>
<dbReference type="InterPro" id="IPR046373">
    <property type="entry name" value="Acyl-CoA_Oxase/DH_mid-dom_sf"/>
</dbReference>
<dbReference type="Gene3D" id="2.40.110.10">
    <property type="entry name" value="Butyryl-CoA Dehydrogenase, subunit A, domain 2"/>
    <property type="match status" value="1"/>
</dbReference>
<dbReference type="InterPro" id="IPR013786">
    <property type="entry name" value="AcylCoA_DH/ox_N"/>
</dbReference>
<name>A0ABP6RFF5_9MICC</name>